<keyword evidence="2" id="KW-0479">Metal-binding</keyword>
<dbReference type="InterPro" id="IPR036864">
    <property type="entry name" value="Zn2-C6_fun-type_DNA-bd_sf"/>
</dbReference>
<keyword evidence="6" id="KW-0804">Transcription</keyword>
<sequence>MAQQNISSAAGERLSGAGGGVGAAAVAAALPHRVVPRKRRRITKACDDCRRKKIKCDGKRPCSSCADFNSDCLYTRVSQREGDARSSPSRNKLKERLRVAEALLRRFLPDVDLDNLSGSSPVPQEGDSPVQHRAGPDLGDANSGPSSPAANTPAAAASDASQDHRGRFISLVENAHQLDRTDTGEYNFHGMSSGAAFLNRVTQYLPGLPRYDARMPFLPQPPRPSPFVDHPTELPAHIRSPWSQLVSHGISRLPLRPLAHDLCEYAFSRASCLLRVVHVPSFWEAFERLYEERPQRYTLEQQRFVGLLFSAMALGSMYDVDENDPTNPDHYAVAIERGYHYYSSARHSLRDITECCDMTTLQALVFTIQFLQATGNLNGGHTFVGIALRSALRMGLHRHLPHASLPPVEDETRRRLFHTIRSMDIYLSTTLGLPLLLQDKDTDQRWPTEVDDEHITADGIRVPPPGTPSFLEAFNAHARLMRILAKVVEYVYPPTGTEKGPRDVTYMISVAKIKEIEQELHDWQGRLSSTWRPGPQEDLQITRVKILLRFAYAHVQMMLYRPFLQYYSQRRSPTQTKAEKQYAGDERYLALATAGINVCRNILHIGLEIQKQEAVLVGPYWFITYTQFFAVLSLLLYVVHNPNQPGSLDLFADARLGRDCISSLTQRSLAADRVTAALNSIFDHLPPRFRSAEFSTARDGLYETSSGGNPHVRFLPGYAPPPVAAAADTSIATPPRQWPEMDPSLPSSSSSPTATRFNMEALQARAHPGPLPQAAALPGQLYQPTTTTNSMDFTLNDPFEYPVLPGVSLAEDGFGGLHDDLQLPLYEAQMDLEGQFLQFQGM</sequence>
<feature type="region of interest" description="Disordered" evidence="8">
    <location>
        <begin position="733"/>
        <end position="753"/>
    </location>
</feature>
<keyword evidence="7" id="KW-0539">Nucleus</keyword>
<dbReference type="PROSITE" id="PS00463">
    <property type="entry name" value="ZN2_CY6_FUNGAL_1"/>
    <property type="match status" value="1"/>
</dbReference>
<dbReference type="PANTHER" id="PTHR47540:SF1">
    <property type="entry name" value="ACTIVATOR OF STRESS GENES 1-RELATED"/>
    <property type="match status" value="1"/>
</dbReference>
<evidence type="ECO:0000313" key="10">
    <source>
        <dbReference type="EMBL" id="KAK8054842.1"/>
    </source>
</evidence>
<dbReference type="SUPFAM" id="SSF57701">
    <property type="entry name" value="Zn2/Cys6 DNA-binding domain"/>
    <property type="match status" value="1"/>
</dbReference>
<feature type="compositionally biased region" description="Low complexity" evidence="8">
    <location>
        <begin position="139"/>
        <end position="160"/>
    </location>
</feature>
<keyword evidence="3" id="KW-0862">Zinc</keyword>
<dbReference type="Proteomes" id="UP001444661">
    <property type="component" value="Unassembled WGS sequence"/>
</dbReference>
<dbReference type="SMART" id="SM00906">
    <property type="entry name" value="Fungal_trans"/>
    <property type="match status" value="1"/>
</dbReference>
<evidence type="ECO:0000256" key="4">
    <source>
        <dbReference type="ARBA" id="ARBA00023015"/>
    </source>
</evidence>
<accession>A0ABR1U7I6</accession>
<dbReference type="InterPro" id="IPR051711">
    <property type="entry name" value="Stress_Response_Reg"/>
</dbReference>
<dbReference type="CDD" id="cd00067">
    <property type="entry name" value="GAL4"/>
    <property type="match status" value="1"/>
</dbReference>
<evidence type="ECO:0000256" key="3">
    <source>
        <dbReference type="ARBA" id="ARBA00022833"/>
    </source>
</evidence>
<evidence type="ECO:0000256" key="7">
    <source>
        <dbReference type="ARBA" id="ARBA00023242"/>
    </source>
</evidence>
<reference evidence="10 11" key="1">
    <citation type="submission" date="2023-01" db="EMBL/GenBank/DDBJ databases">
        <title>Analysis of 21 Apiospora genomes using comparative genomics revels a genus with tremendous synthesis potential of carbohydrate active enzymes and secondary metabolites.</title>
        <authorList>
            <person name="Sorensen T."/>
        </authorList>
    </citation>
    <scope>NUCLEOTIDE SEQUENCE [LARGE SCALE GENOMIC DNA]</scope>
    <source>
        <strain evidence="10 11">CBS 33761</strain>
    </source>
</reference>
<dbReference type="Pfam" id="PF00172">
    <property type="entry name" value="Zn_clus"/>
    <property type="match status" value="1"/>
</dbReference>
<evidence type="ECO:0000256" key="1">
    <source>
        <dbReference type="ARBA" id="ARBA00004123"/>
    </source>
</evidence>
<evidence type="ECO:0000313" key="11">
    <source>
        <dbReference type="Proteomes" id="UP001444661"/>
    </source>
</evidence>
<proteinExistence type="predicted"/>
<organism evidence="10 11">
    <name type="scientific">Apiospora rasikravindrae</name>
    <dbReference type="NCBI Taxonomy" id="990691"/>
    <lineage>
        <taxon>Eukaryota</taxon>
        <taxon>Fungi</taxon>
        <taxon>Dikarya</taxon>
        <taxon>Ascomycota</taxon>
        <taxon>Pezizomycotina</taxon>
        <taxon>Sordariomycetes</taxon>
        <taxon>Xylariomycetidae</taxon>
        <taxon>Amphisphaeriales</taxon>
        <taxon>Apiosporaceae</taxon>
        <taxon>Apiospora</taxon>
    </lineage>
</organism>
<evidence type="ECO:0000256" key="5">
    <source>
        <dbReference type="ARBA" id="ARBA00023125"/>
    </source>
</evidence>
<comment type="caution">
    <text evidence="10">The sequence shown here is derived from an EMBL/GenBank/DDBJ whole genome shotgun (WGS) entry which is preliminary data.</text>
</comment>
<feature type="compositionally biased region" description="Low complexity" evidence="8">
    <location>
        <begin position="743"/>
        <end position="752"/>
    </location>
</feature>
<evidence type="ECO:0000256" key="2">
    <source>
        <dbReference type="ARBA" id="ARBA00022723"/>
    </source>
</evidence>
<dbReference type="InterPro" id="IPR007219">
    <property type="entry name" value="XnlR_reg_dom"/>
</dbReference>
<dbReference type="PROSITE" id="PS50048">
    <property type="entry name" value="ZN2_CY6_FUNGAL_2"/>
    <property type="match status" value="1"/>
</dbReference>
<name>A0ABR1U7I6_9PEZI</name>
<protein>
    <recommendedName>
        <fullName evidence="9">Zn(2)-C6 fungal-type domain-containing protein</fullName>
    </recommendedName>
</protein>
<evidence type="ECO:0000259" key="9">
    <source>
        <dbReference type="PROSITE" id="PS50048"/>
    </source>
</evidence>
<evidence type="ECO:0000256" key="6">
    <source>
        <dbReference type="ARBA" id="ARBA00023163"/>
    </source>
</evidence>
<feature type="region of interest" description="Disordered" evidence="8">
    <location>
        <begin position="114"/>
        <end position="163"/>
    </location>
</feature>
<dbReference type="EMBL" id="JAQQWK010000001">
    <property type="protein sequence ID" value="KAK8054842.1"/>
    <property type="molecule type" value="Genomic_DNA"/>
</dbReference>
<keyword evidence="5" id="KW-0238">DNA-binding</keyword>
<evidence type="ECO:0000256" key="8">
    <source>
        <dbReference type="SAM" id="MobiDB-lite"/>
    </source>
</evidence>
<dbReference type="PANTHER" id="PTHR47540">
    <property type="entry name" value="THIAMINE REPRESSIBLE GENES REGULATORY PROTEIN THI5"/>
    <property type="match status" value="1"/>
</dbReference>
<dbReference type="Pfam" id="PF04082">
    <property type="entry name" value="Fungal_trans"/>
    <property type="match status" value="1"/>
</dbReference>
<keyword evidence="11" id="KW-1185">Reference proteome</keyword>
<dbReference type="CDD" id="cd12148">
    <property type="entry name" value="fungal_TF_MHR"/>
    <property type="match status" value="1"/>
</dbReference>
<feature type="domain" description="Zn(2)-C6 fungal-type" evidence="9">
    <location>
        <begin position="45"/>
        <end position="74"/>
    </location>
</feature>
<comment type="subcellular location">
    <subcellularLocation>
        <location evidence="1">Nucleus</location>
    </subcellularLocation>
</comment>
<gene>
    <name evidence="10" type="ORF">PG993_000069</name>
</gene>
<dbReference type="InterPro" id="IPR001138">
    <property type="entry name" value="Zn2Cys6_DnaBD"/>
</dbReference>
<dbReference type="SMART" id="SM00066">
    <property type="entry name" value="GAL4"/>
    <property type="match status" value="1"/>
</dbReference>
<dbReference type="Gene3D" id="4.10.240.10">
    <property type="entry name" value="Zn(2)-C6 fungal-type DNA-binding domain"/>
    <property type="match status" value="1"/>
</dbReference>
<keyword evidence="4" id="KW-0805">Transcription regulation</keyword>